<keyword evidence="2" id="KW-1185">Reference proteome</keyword>
<evidence type="ECO:0000313" key="1">
    <source>
        <dbReference type="EMBL" id="KIH69188.1"/>
    </source>
</evidence>
<dbReference type="AlphaFoldDB" id="A0A0C2DGU0"/>
<reference evidence="1 2" key="1">
    <citation type="submission" date="2013-12" db="EMBL/GenBank/DDBJ databases">
        <title>Draft genome of the parsitic nematode Ancylostoma duodenale.</title>
        <authorList>
            <person name="Mitreva M."/>
        </authorList>
    </citation>
    <scope>NUCLEOTIDE SEQUENCE [LARGE SCALE GENOMIC DNA]</scope>
    <source>
        <strain evidence="1 2">Zhejiang</strain>
    </source>
</reference>
<gene>
    <name evidence="1" type="ORF">ANCDUO_00472</name>
</gene>
<accession>A0A0C2DGU0</accession>
<dbReference type="EMBL" id="KN726205">
    <property type="protein sequence ID" value="KIH69188.1"/>
    <property type="molecule type" value="Genomic_DNA"/>
</dbReference>
<protein>
    <submittedName>
        <fullName evidence="1">Uncharacterized protein</fullName>
    </submittedName>
</protein>
<proteinExistence type="predicted"/>
<organism evidence="1 2">
    <name type="scientific">Ancylostoma duodenale</name>
    <dbReference type="NCBI Taxonomy" id="51022"/>
    <lineage>
        <taxon>Eukaryota</taxon>
        <taxon>Metazoa</taxon>
        <taxon>Ecdysozoa</taxon>
        <taxon>Nematoda</taxon>
        <taxon>Chromadorea</taxon>
        <taxon>Rhabditida</taxon>
        <taxon>Rhabditina</taxon>
        <taxon>Rhabditomorpha</taxon>
        <taxon>Strongyloidea</taxon>
        <taxon>Ancylostomatidae</taxon>
        <taxon>Ancylostomatinae</taxon>
        <taxon>Ancylostoma</taxon>
    </lineage>
</organism>
<name>A0A0C2DGU0_9BILA</name>
<dbReference type="Proteomes" id="UP000054047">
    <property type="component" value="Unassembled WGS sequence"/>
</dbReference>
<evidence type="ECO:0000313" key="2">
    <source>
        <dbReference type="Proteomes" id="UP000054047"/>
    </source>
</evidence>
<sequence length="169" mass="19253">MRKDMVVTYSFDAAAQTQKIQITNRQQRRVRHKRECKPKKPSWYAATQKKAAPKMALAARSNPENHMKELLLECDCEETQPRSLRKNLPADASGITATQDNRCERYNLCKRRQSQLALLRDLPLRSQLTISPHSAILQASIAARKTLRLLTPTTECSIASLQNPARFPL</sequence>